<dbReference type="InterPro" id="IPR052934">
    <property type="entry name" value="Methyl-DNA_Rec/Restrict_Enz"/>
</dbReference>
<evidence type="ECO:0000313" key="3">
    <source>
        <dbReference type="EMBL" id="SFQ07220.1"/>
    </source>
</evidence>
<evidence type="ECO:0000313" key="4">
    <source>
        <dbReference type="Proteomes" id="UP000182624"/>
    </source>
</evidence>
<sequence length="745" mass="84387">MDTYNSFNADILSSFYKYLGPVNSLGGYERSYKLVFYKSYFESIKRGEITTTEHIATLFREYYINRIHQGKVPDLNVSRAVANPEESTVKDALDVILRNPFNVIQNKGFFKIEKQDGRECFQMVPKLAATITDAEIDKILDIVEQKLKLYYSSMDNGAKGKLREVIDKFLNGYVDAKKGAFTGSPFGTFVRSEIPNAIYNTGLVDPQNYLITGSVGQGNWATIPWICIFDRSITTTATKGVYIVYLLSKTGESLYLTFNQGCTDIKNAHGKQGAIKIMRERAAEIVARIDGRGFNTDEDIDLGQGLTDLGEMYQKGTIFYKEYKRGAVPSEAELQQDLSKMMDIYREYAGVKPKTVTDVTNGPKGEKDLSIKSDIEQIKKYIAAKGFSYNDGLIEDFYLSLKSKPFVILAGTSGTGKTRLVKLFAGAVGAYAKESGGNGRFKLVSVRPDWSDSTDLFGHTDLNGNYIPGAIIDFVKEAKENREYPYFLCLDEMNLSRVEYYLSDFLSLIETRTNVNGEIKTYKLTLDKAAEKDYPDLYIPENLYVIGTVNMDETTFPFSKKVLDRANTIEFSYVDLLPSFSSNAEAVAPLNKGNDFFKSQYLVLGTDVKPEQQELAKRVSADLQNINKVLQQANAHVGYRVRDEIVFFMLNNDTAKLLDYDTAFDYEIMQKILPRIQGSSEAIKNMICDLFKMFAGDYSGFSQSYIWKQMDDCINNKSCKYKNSAQKLCYMMRRFEEDGFTSYWL</sequence>
<protein>
    <submittedName>
        <fullName evidence="3">AAA domain (Dynein-related subfamily)</fullName>
    </submittedName>
</protein>
<dbReference type="EMBL" id="FOXO01000017">
    <property type="protein sequence ID" value="SFQ07220.1"/>
    <property type="molecule type" value="Genomic_DNA"/>
</dbReference>
<reference evidence="4" key="1">
    <citation type="submission" date="2016-10" db="EMBL/GenBank/DDBJ databases">
        <authorList>
            <person name="Varghese N."/>
            <person name="Submissions S."/>
        </authorList>
    </citation>
    <scope>NUCLEOTIDE SEQUENCE [LARGE SCALE GENOMIC DNA]</scope>
    <source>
        <strain evidence="4">P18</strain>
    </source>
</reference>
<dbReference type="Proteomes" id="UP000182624">
    <property type="component" value="Unassembled WGS sequence"/>
</dbReference>
<dbReference type="InterPro" id="IPR021961">
    <property type="entry name" value="McrB_DNA-bd"/>
</dbReference>
<dbReference type="GO" id="GO:0016887">
    <property type="term" value="F:ATP hydrolysis activity"/>
    <property type="evidence" value="ECO:0007669"/>
    <property type="project" value="InterPro"/>
</dbReference>
<dbReference type="OrthoDB" id="9781481at2"/>
<dbReference type="InterPro" id="IPR011704">
    <property type="entry name" value="ATPase_dyneun-rel_AAA"/>
</dbReference>
<feature type="domain" description="ATPase dynein-related AAA" evidence="1">
    <location>
        <begin position="407"/>
        <end position="554"/>
    </location>
</feature>
<proteinExistence type="predicted"/>
<accession>A0A1I5VI99</accession>
<gene>
    <name evidence="3" type="ORF">SAMN04487928_11757</name>
</gene>
<dbReference type="SUPFAM" id="SSF52540">
    <property type="entry name" value="P-loop containing nucleoside triphosphate hydrolases"/>
    <property type="match status" value="1"/>
</dbReference>
<dbReference type="Pfam" id="PF07728">
    <property type="entry name" value="AAA_5"/>
    <property type="match status" value="1"/>
</dbReference>
<dbReference type="InterPro" id="IPR027417">
    <property type="entry name" value="P-loop_NTPase"/>
</dbReference>
<dbReference type="Gene3D" id="3.40.50.300">
    <property type="entry name" value="P-loop containing nucleotide triphosphate hydrolases"/>
    <property type="match status" value="1"/>
</dbReference>
<dbReference type="Pfam" id="PF12102">
    <property type="entry name" value="MrcB_N"/>
    <property type="match status" value="1"/>
</dbReference>
<organism evidence="3 4">
    <name type="scientific">Butyrivibrio proteoclasticus</name>
    <dbReference type="NCBI Taxonomy" id="43305"/>
    <lineage>
        <taxon>Bacteria</taxon>
        <taxon>Bacillati</taxon>
        <taxon>Bacillota</taxon>
        <taxon>Clostridia</taxon>
        <taxon>Lachnospirales</taxon>
        <taxon>Lachnospiraceae</taxon>
        <taxon>Butyrivibrio</taxon>
    </lineage>
</organism>
<evidence type="ECO:0000259" key="1">
    <source>
        <dbReference type="Pfam" id="PF07728"/>
    </source>
</evidence>
<dbReference type="PANTHER" id="PTHR37291">
    <property type="entry name" value="5-METHYLCYTOSINE-SPECIFIC RESTRICTION ENZYME B"/>
    <property type="match status" value="1"/>
</dbReference>
<name>A0A1I5VI99_9FIRM</name>
<dbReference type="AlphaFoldDB" id="A0A1I5VI99"/>
<dbReference type="Gene3D" id="3.30.920.90">
    <property type="match status" value="1"/>
</dbReference>
<keyword evidence="4" id="KW-1185">Reference proteome</keyword>
<dbReference type="PANTHER" id="PTHR37291:SF1">
    <property type="entry name" value="TYPE IV METHYL-DIRECTED RESTRICTION ENZYME ECOKMCRB SUBUNIT"/>
    <property type="match status" value="1"/>
</dbReference>
<evidence type="ECO:0000259" key="2">
    <source>
        <dbReference type="Pfam" id="PF12102"/>
    </source>
</evidence>
<dbReference type="GO" id="GO:0005524">
    <property type="term" value="F:ATP binding"/>
    <property type="evidence" value="ECO:0007669"/>
    <property type="project" value="InterPro"/>
</dbReference>
<feature type="domain" description="Type IV methyl-directed restriction enzyme EcoKMcrB subunit DNA-binding" evidence="2">
    <location>
        <begin position="169"/>
        <end position="349"/>
    </location>
</feature>
<dbReference type="RefSeq" id="WP_083413516.1">
    <property type="nucleotide sequence ID" value="NZ_FOXO01000017.1"/>
</dbReference>